<gene>
    <name evidence="2" type="ORF">ACFSF0_19520</name>
</gene>
<reference evidence="3" key="1">
    <citation type="journal article" date="2019" name="Int. J. Syst. Evol. Microbiol.">
        <title>The Global Catalogue of Microorganisms (GCM) 10K type strain sequencing project: providing services to taxonomists for standard genome sequencing and annotation.</title>
        <authorList>
            <consortium name="The Broad Institute Genomics Platform"/>
            <consortium name="The Broad Institute Genome Sequencing Center for Infectious Disease"/>
            <person name="Wu L."/>
            <person name="Ma J."/>
        </authorList>
    </citation>
    <scope>NUCLEOTIDE SEQUENCE [LARGE SCALE GENOMIC DNA]</scope>
    <source>
        <strain evidence="3">LMG 29247</strain>
    </source>
</reference>
<evidence type="ECO:0000256" key="1">
    <source>
        <dbReference type="ARBA" id="ARBA00022763"/>
    </source>
</evidence>
<dbReference type="InterPro" id="IPR050356">
    <property type="entry name" value="SulA_CellDiv_inhibitor"/>
</dbReference>
<dbReference type="EMBL" id="JBHUEJ010000049">
    <property type="protein sequence ID" value="MFD1712792.1"/>
    <property type="molecule type" value="Genomic_DNA"/>
</dbReference>
<protein>
    <submittedName>
        <fullName evidence="2">Y-family DNA polymerase</fullName>
    </submittedName>
</protein>
<keyword evidence="1" id="KW-0227">DNA damage</keyword>
<dbReference type="Proteomes" id="UP001597304">
    <property type="component" value="Unassembled WGS sequence"/>
</dbReference>
<accession>A0ABW4KYA0</accession>
<sequence>MWALQYTPKVVLSANDALFAEVSSCLRLWGGFRKLSKRLDEEACTFDLAQASWGPNPFAGLCLSHADVRGARTATLASVLDGLPVECLVDTNAVLPTLNQLGCYTLGHLRALPRAGLSRRFGRTVLDALDRAYGTLKAAHSWVLPPDSFTTSLELPQRVDNAGALLFAAKRLVLALCGWLAARQAGVTAITFGWLYDTMRARDVEAEGELVVRTATATRDPAYLMRLLGEHLDRTVLKGPVNTVKLGAAQLDAIPHPDGVLFPDKVKEGEAFEQCIEVIRARLGASSILVSALQDDARVGHLQRWDEDSGTTRMALDIPPRWPQPTWMFREPLRLLVRGNRPLYQGPLELLAGPHRVNNGWWDCHRQGGDGWQRRDYWLARSPSAGNLWIYRELRSPAEGDWFLHGVFS</sequence>
<comment type="caution">
    <text evidence="2">The sequence shown here is derived from an EMBL/GenBank/DDBJ whole genome shotgun (WGS) entry which is preliminary data.</text>
</comment>
<dbReference type="CDD" id="cd03468">
    <property type="entry name" value="PolY_like"/>
    <property type="match status" value="1"/>
</dbReference>
<evidence type="ECO:0000313" key="2">
    <source>
        <dbReference type="EMBL" id="MFD1712792.1"/>
    </source>
</evidence>
<proteinExistence type="predicted"/>
<evidence type="ECO:0000313" key="3">
    <source>
        <dbReference type="Proteomes" id="UP001597304"/>
    </source>
</evidence>
<dbReference type="InterPro" id="IPR043502">
    <property type="entry name" value="DNA/RNA_pol_sf"/>
</dbReference>
<dbReference type="SUPFAM" id="SSF56672">
    <property type="entry name" value="DNA/RNA polymerases"/>
    <property type="match status" value="1"/>
</dbReference>
<keyword evidence="3" id="KW-1185">Reference proteome</keyword>
<dbReference type="PANTHER" id="PTHR35369:SF2">
    <property type="entry name" value="BLR3025 PROTEIN"/>
    <property type="match status" value="1"/>
</dbReference>
<dbReference type="PANTHER" id="PTHR35369">
    <property type="entry name" value="BLR3025 PROTEIN-RELATED"/>
    <property type="match status" value="1"/>
</dbReference>
<name>A0ABW4KYA0_9BURK</name>
<organism evidence="2 3">
    <name type="scientific">Ottowia flava</name>
    <dbReference type="NCBI Taxonomy" id="2675430"/>
    <lineage>
        <taxon>Bacteria</taxon>
        <taxon>Pseudomonadati</taxon>
        <taxon>Pseudomonadota</taxon>
        <taxon>Betaproteobacteria</taxon>
        <taxon>Burkholderiales</taxon>
        <taxon>Comamonadaceae</taxon>
        <taxon>Ottowia</taxon>
    </lineage>
</organism>